<feature type="transmembrane region" description="Helical" evidence="1">
    <location>
        <begin position="6"/>
        <end position="25"/>
    </location>
</feature>
<keyword evidence="1" id="KW-0472">Membrane</keyword>
<gene>
    <name evidence="2" type="ORF">BpHYR1_027311</name>
</gene>
<reference evidence="2 3" key="1">
    <citation type="journal article" date="2018" name="Sci. Rep.">
        <title>Genomic signatures of local adaptation to the degree of environmental predictability in rotifers.</title>
        <authorList>
            <person name="Franch-Gras L."/>
            <person name="Hahn C."/>
            <person name="Garcia-Roger E.M."/>
            <person name="Carmona M.J."/>
            <person name="Serra M."/>
            <person name="Gomez A."/>
        </authorList>
    </citation>
    <scope>NUCLEOTIDE SEQUENCE [LARGE SCALE GENOMIC DNA]</scope>
    <source>
        <strain evidence="2">HYR1</strain>
    </source>
</reference>
<dbReference type="AlphaFoldDB" id="A0A3M7PRV4"/>
<accession>A0A3M7PRV4</accession>
<keyword evidence="1" id="KW-0812">Transmembrane</keyword>
<sequence>MFEYMFYFTLLQSLVFKINILYFNYLSIKALEDAITNNFFAAISSKGIRYAFLLQNSFVPKCKVSACTDPNTNILTLAIL</sequence>
<evidence type="ECO:0000313" key="2">
    <source>
        <dbReference type="EMBL" id="RNA01872.1"/>
    </source>
</evidence>
<name>A0A3M7PRV4_BRAPC</name>
<proteinExistence type="predicted"/>
<keyword evidence="3" id="KW-1185">Reference proteome</keyword>
<keyword evidence="1" id="KW-1133">Transmembrane helix</keyword>
<comment type="caution">
    <text evidence="2">The sequence shown here is derived from an EMBL/GenBank/DDBJ whole genome shotgun (WGS) entry which is preliminary data.</text>
</comment>
<dbReference type="Proteomes" id="UP000276133">
    <property type="component" value="Unassembled WGS sequence"/>
</dbReference>
<evidence type="ECO:0000256" key="1">
    <source>
        <dbReference type="SAM" id="Phobius"/>
    </source>
</evidence>
<evidence type="ECO:0000313" key="3">
    <source>
        <dbReference type="Proteomes" id="UP000276133"/>
    </source>
</evidence>
<dbReference type="EMBL" id="REGN01009139">
    <property type="protein sequence ID" value="RNA01872.1"/>
    <property type="molecule type" value="Genomic_DNA"/>
</dbReference>
<protein>
    <submittedName>
        <fullName evidence="2">Uncharacterized protein</fullName>
    </submittedName>
</protein>
<organism evidence="2 3">
    <name type="scientific">Brachionus plicatilis</name>
    <name type="common">Marine rotifer</name>
    <name type="synonym">Brachionus muelleri</name>
    <dbReference type="NCBI Taxonomy" id="10195"/>
    <lineage>
        <taxon>Eukaryota</taxon>
        <taxon>Metazoa</taxon>
        <taxon>Spiralia</taxon>
        <taxon>Gnathifera</taxon>
        <taxon>Rotifera</taxon>
        <taxon>Eurotatoria</taxon>
        <taxon>Monogononta</taxon>
        <taxon>Pseudotrocha</taxon>
        <taxon>Ploima</taxon>
        <taxon>Brachionidae</taxon>
        <taxon>Brachionus</taxon>
    </lineage>
</organism>